<reference evidence="1 2" key="1">
    <citation type="journal article" date="2020" name="Cell">
        <title>Large-Scale Comparative Analyses of Tick Genomes Elucidate Their Genetic Diversity and Vector Capacities.</title>
        <authorList>
            <consortium name="Tick Genome and Microbiome Consortium (TIGMIC)"/>
            <person name="Jia N."/>
            <person name="Wang J."/>
            <person name="Shi W."/>
            <person name="Du L."/>
            <person name="Sun Y."/>
            <person name="Zhan W."/>
            <person name="Jiang J.F."/>
            <person name="Wang Q."/>
            <person name="Zhang B."/>
            <person name="Ji P."/>
            <person name="Bell-Sakyi L."/>
            <person name="Cui X.M."/>
            <person name="Yuan T.T."/>
            <person name="Jiang B.G."/>
            <person name="Yang W.F."/>
            <person name="Lam T.T."/>
            <person name="Chang Q.C."/>
            <person name="Ding S.J."/>
            <person name="Wang X.J."/>
            <person name="Zhu J.G."/>
            <person name="Ruan X.D."/>
            <person name="Zhao L."/>
            <person name="Wei J.T."/>
            <person name="Ye R.Z."/>
            <person name="Que T.C."/>
            <person name="Du C.H."/>
            <person name="Zhou Y.H."/>
            <person name="Cheng J.X."/>
            <person name="Dai P.F."/>
            <person name="Guo W.B."/>
            <person name="Han X.H."/>
            <person name="Huang E.J."/>
            <person name="Li L.F."/>
            <person name="Wei W."/>
            <person name="Gao Y.C."/>
            <person name="Liu J.Z."/>
            <person name="Shao H.Z."/>
            <person name="Wang X."/>
            <person name="Wang C.C."/>
            <person name="Yang T.C."/>
            <person name="Huo Q.B."/>
            <person name="Li W."/>
            <person name="Chen H.Y."/>
            <person name="Chen S.E."/>
            <person name="Zhou L.G."/>
            <person name="Ni X.B."/>
            <person name="Tian J.H."/>
            <person name="Sheng Y."/>
            <person name="Liu T."/>
            <person name="Pan Y.S."/>
            <person name="Xia L.Y."/>
            <person name="Li J."/>
            <person name="Zhao F."/>
            <person name="Cao W.C."/>
        </authorList>
    </citation>
    <scope>NUCLEOTIDE SEQUENCE [LARGE SCALE GENOMIC DNA]</scope>
    <source>
        <strain evidence="1">Iper-2018</strain>
    </source>
</reference>
<accession>A0AC60PIQ3</accession>
<keyword evidence="2" id="KW-1185">Reference proteome</keyword>
<sequence>MNNFWRGRGRWASRRRGRYIVPAPSSPGSPHSSPNAASGVPDPSHPSWGLYFTDGNCPPAGAERHVTLLENYFASKLSRFLDSNGAPDRSKTSYEVDVVELADDESVREAWPDLKESLRMGPHDTLRIMGVALHQVLTKLYRQRNQDSEDQPLPKLQIRVTGFGPPTPLREIRGMTRGQMVAVRGTVVRATETKPQYEALAFRCLTCGRCQSVEQLGGYFLHPTSCPSRGCRSRSFRQDAASPLTRVVDWQSLRLQELEEFQGGGRVPRILDCELTDDLVGSAVPGDVVTVVGTVELARSESGSGFGSAVGGPVDCYLSANHVTGEQKNAASVSPLGPDLGRGDYYAIEAIHDEPQLFRLLVNSLCPAIYGHEVVKAGLLLALFGGVRRYSDDPDHVPVRGDPHVLVVGDPGLGKSQLLQACARVAPRGVYVCGNTATVAGLTVSVARGSAGEASLEAGALVLADRVQCSLHDYAFYHVSKYVPAAICRRLQKMSPNHIQWGWGTIPWRRHDVANFGYSKPLCSKSSKSGLGNGSSTPSLGCGQALGVHETPLSEACAGQLKLPPRQSQNNKIDPLFPGCCCIDELDKMSAAQGALLEAMEQQCLINDVTAMADPTSVGQLKTRFDLLVLKEDSLKELDCELEQGVEDEALEEEVACAERYKEKASAQLNDIALPSPATSNPGFIEQAASRDSVVQTSPLAIQVQRERFGRQDIIIDDHLSRLLNITLLRESRSVDKLRSLLDEVQTGVRSLNALGVSASFYKVLLLTVPKKAVPADLCLEYHWRQDKDVPGGDQLETLLRSLKREIESREKLRPVETEKDHLCITERDRSHPFSNCLECHDWQKRQEESFFAPLTSVTPTAPRKRDAALTSGKAIHKLSVLQSSLGAGDRHIEREKVLLQIVQAWAEGQQGRTVVRLLLDGGSQCTFVQCSVSMKLCLKALGEKELKMYTFGDSAVAKHAKLDWMKKESMQIADATQGAQAEDGISPPIGADYYWAIVTGSVERLSPRLMDSEHGPMDPARPGRNNRIVSLPRKPTAKQLTDNWESAMRRLKSQAKLLQKLNQLIKDDGTCIQDYVARGYAERQYMATGKSSAGRPIRKRPPHQGRQPARVLCEEATEIMSHARMPLRKWMSNDLQVIEVLKDSKTQHTYADFGNSGSTNVLGVGWNPQTDTFEYKVSSLVHLLEDGE</sequence>
<dbReference type="Proteomes" id="UP000805193">
    <property type="component" value="Unassembled WGS sequence"/>
</dbReference>
<comment type="caution">
    <text evidence="1">The sequence shown here is derived from an EMBL/GenBank/DDBJ whole genome shotgun (WGS) entry which is preliminary data.</text>
</comment>
<gene>
    <name evidence="1" type="ORF">HPB47_003377</name>
</gene>
<organism evidence="1 2">
    <name type="scientific">Ixodes persulcatus</name>
    <name type="common">Taiga tick</name>
    <dbReference type="NCBI Taxonomy" id="34615"/>
    <lineage>
        <taxon>Eukaryota</taxon>
        <taxon>Metazoa</taxon>
        <taxon>Ecdysozoa</taxon>
        <taxon>Arthropoda</taxon>
        <taxon>Chelicerata</taxon>
        <taxon>Arachnida</taxon>
        <taxon>Acari</taxon>
        <taxon>Parasitiformes</taxon>
        <taxon>Ixodida</taxon>
        <taxon>Ixodoidea</taxon>
        <taxon>Ixodidae</taxon>
        <taxon>Ixodinae</taxon>
        <taxon>Ixodes</taxon>
    </lineage>
</organism>
<evidence type="ECO:0000313" key="2">
    <source>
        <dbReference type="Proteomes" id="UP000805193"/>
    </source>
</evidence>
<name>A0AC60PIQ3_IXOPE</name>
<proteinExistence type="predicted"/>
<evidence type="ECO:0000313" key="1">
    <source>
        <dbReference type="EMBL" id="KAG0420655.1"/>
    </source>
</evidence>
<dbReference type="EMBL" id="JABSTQ010010488">
    <property type="protein sequence ID" value="KAG0420655.1"/>
    <property type="molecule type" value="Genomic_DNA"/>
</dbReference>
<protein>
    <submittedName>
        <fullName evidence="1">Uncharacterized protein</fullName>
    </submittedName>
</protein>